<sequence length="285" mass="32778">MEELKIRSANGCRLSVHLFEPERARGRLLLINSATGVRQQVYFKFARFFAEKGYTVLTYDYEGIGNSKPENLKNCTASMRSWGTEDFASLLSFINEKYPDHRKFCLGHSVGALIMGMADSRMFEKFVFTATQDSWYRNLPNNVKPMALICFGLLVPLLTALLGYFPAHRFGLGESLPAGSAMDWRTLILKQKSTFELYLKIGKNFAKSLTHETLMLSAEDDAWVTRAGMENLLKHVYPNLRPEWHQLKKSESPMNDIGHINFFRSYNKPLWEVPLRWLESSDSIR</sequence>
<keyword evidence="1" id="KW-0472">Membrane</keyword>
<evidence type="ECO:0000313" key="4">
    <source>
        <dbReference type="Proteomes" id="UP000184335"/>
    </source>
</evidence>
<dbReference type="EMBL" id="FQYI01000006">
    <property type="protein sequence ID" value="SHI93275.1"/>
    <property type="molecule type" value="Genomic_DNA"/>
</dbReference>
<evidence type="ECO:0000256" key="1">
    <source>
        <dbReference type="SAM" id="Phobius"/>
    </source>
</evidence>
<reference evidence="3 4" key="1">
    <citation type="submission" date="2016-11" db="EMBL/GenBank/DDBJ databases">
        <authorList>
            <person name="Jaros S."/>
            <person name="Januszkiewicz K."/>
            <person name="Wedrychowicz H."/>
        </authorList>
    </citation>
    <scope>NUCLEOTIDE SEQUENCE [LARGE SCALE GENOMIC DNA]</scope>
    <source>
        <strain evidence="3 4">DSM 25479</strain>
    </source>
</reference>
<protein>
    <submittedName>
        <fullName evidence="3">Predicted alpha/beta hydrolase</fullName>
    </submittedName>
</protein>
<gene>
    <name evidence="3" type="ORF">SAMN05443429_106120</name>
</gene>
<dbReference type="OrthoDB" id="9785076at2"/>
<dbReference type="InterPro" id="IPR022742">
    <property type="entry name" value="Hydrolase_4"/>
</dbReference>
<dbReference type="InterPro" id="IPR029058">
    <property type="entry name" value="AB_hydrolase_fold"/>
</dbReference>
<dbReference type="STRING" id="1118202.SAMN05443429_106120"/>
<keyword evidence="4" id="KW-1185">Reference proteome</keyword>
<feature type="transmembrane region" description="Helical" evidence="1">
    <location>
        <begin position="146"/>
        <end position="165"/>
    </location>
</feature>
<dbReference type="Pfam" id="PF12146">
    <property type="entry name" value="Hydrolase_4"/>
    <property type="match status" value="1"/>
</dbReference>
<keyword evidence="1" id="KW-1133">Transmembrane helix</keyword>
<dbReference type="RefSeq" id="WP_073179765.1">
    <property type="nucleotide sequence ID" value="NZ_FQYI01000006.1"/>
</dbReference>
<dbReference type="GO" id="GO:0016787">
    <property type="term" value="F:hydrolase activity"/>
    <property type="evidence" value="ECO:0007669"/>
    <property type="project" value="UniProtKB-KW"/>
</dbReference>
<dbReference type="Gene3D" id="3.40.50.1820">
    <property type="entry name" value="alpha/beta hydrolase"/>
    <property type="match status" value="1"/>
</dbReference>
<accession>A0A1M6F6E5</accession>
<name>A0A1M6F6E5_9FLAO</name>
<dbReference type="SUPFAM" id="SSF53474">
    <property type="entry name" value="alpha/beta-Hydrolases"/>
    <property type="match status" value="1"/>
</dbReference>
<dbReference type="AlphaFoldDB" id="A0A1M6F6E5"/>
<evidence type="ECO:0000313" key="3">
    <source>
        <dbReference type="EMBL" id="SHI93275.1"/>
    </source>
</evidence>
<feature type="domain" description="Serine aminopeptidase S33" evidence="2">
    <location>
        <begin position="40"/>
        <end position="235"/>
    </location>
</feature>
<evidence type="ECO:0000259" key="2">
    <source>
        <dbReference type="Pfam" id="PF12146"/>
    </source>
</evidence>
<proteinExistence type="predicted"/>
<dbReference type="Proteomes" id="UP000184335">
    <property type="component" value="Unassembled WGS sequence"/>
</dbReference>
<dbReference type="PIRSF" id="PIRSF037442">
    <property type="entry name" value="UCP037442_abhydr"/>
    <property type="match status" value="1"/>
</dbReference>
<keyword evidence="3" id="KW-0378">Hydrolase</keyword>
<dbReference type="InterPro" id="IPR017208">
    <property type="entry name" value="UCP037442_abhydr"/>
</dbReference>
<organism evidence="3 4">
    <name type="scientific">Cruoricaptor ignavus</name>
    <dbReference type="NCBI Taxonomy" id="1118202"/>
    <lineage>
        <taxon>Bacteria</taxon>
        <taxon>Pseudomonadati</taxon>
        <taxon>Bacteroidota</taxon>
        <taxon>Flavobacteriia</taxon>
        <taxon>Flavobacteriales</taxon>
        <taxon>Weeksellaceae</taxon>
        <taxon>Cruoricaptor</taxon>
    </lineage>
</organism>
<keyword evidence="1" id="KW-0812">Transmembrane</keyword>